<dbReference type="Gene3D" id="1.10.150.240">
    <property type="entry name" value="Putative phosphatase, domain 2"/>
    <property type="match status" value="1"/>
</dbReference>
<dbReference type="SUPFAM" id="SSF56784">
    <property type="entry name" value="HAD-like"/>
    <property type="match status" value="1"/>
</dbReference>
<reference evidence="5" key="1">
    <citation type="journal article" date="2016" name="Front. Microbiol.">
        <title>Genome Sequence of the Piezophilic, Mesophilic Sulfate-Reducing Bacterium Desulfovibrio indicus J2T.</title>
        <authorList>
            <person name="Cao J."/>
            <person name="Maignien L."/>
            <person name="Shao Z."/>
            <person name="Alain K."/>
            <person name="Jebbar M."/>
        </authorList>
    </citation>
    <scope>NUCLEOTIDE SEQUENCE</scope>
    <source>
        <strain evidence="5">JCM 32048</strain>
    </source>
</reference>
<comment type="similarity">
    <text evidence="2">Belongs to the HAD-like hydrolase superfamily. CbbY/CbbZ/Gph/YieH family.</text>
</comment>
<keyword evidence="3" id="KW-0479">Metal-binding</keyword>
<evidence type="ECO:0000256" key="4">
    <source>
        <dbReference type="ARBA" id="ARBA00022842"/>
    </source>
</evidence>
<comment type="cofactor">
    <cofactor evidence="1">
        <name>Mg(2+)</name>
        <dbReference type="ChEBI" id="CHEBI:18420"/>
    </cofactor>
</comment>
<dbReference type="InterPro" id="IPR023198">
    <property type="entry name" value="PGP-like_dom2"/>
</dbReference>
<dbReference type="GO" id="GO:0003824">
    <property type="term" value="F:catalytic activity"/>
    <property type="evidence" value="ECO:0007669"/>
    <property type="project" value="UniProtKB-ARBA"/>
</dbReference>
<keyword evidence="4" id="KW-0460">Magnesium</keyword>
<dbReference type="PANTHER" id="PTHR46193:SF10">
    <property type="entry name" value="6-PHOSPHOGLUCONATE PHOSPHATASE"/>
    <property type="match status" value="1"/>
</dbReference>
<evidence type="ECO:0000256" key="3">
    <source>
        <dbReference type="ARBA" id="ARBA00022723"/>
    </source>
</evidence>
<organism evidence="5 6">
    <name type="scientific">Methylobacterium frigidaeris</name>
    <dbReference type="NCBI Taxonomy" id="2038277"/>
    <lineage>
        <taxon>Bacteria</taxon>
        <taxon>Pseudomonadati</taxon>
        <taxon>Pseudomonadota</taxon>
        <taxon>Alphaproteobacteria</taxon>
        <taxon>Hyphomicrobiales</taxon>
        <taxon>Methylobacteriaceae</taxon>
        <taxon>Methylobacterium</taxon>
    </lineage>
</organism>
<dbReference type="InterPro" id="IPR006439">
    <property type="entry name" value="HAD-SF_hydro_IA"/>
</dbReference>
<dbReference type="NCBIfam" id="TIGR01509">
    <property type="entry name" value="HAD-SF-IA-v3"/>
    <property type="match status" value="1"/>
</dbReference>
<reference evidence="5" key="2">
    <citation type="submission" date="2021-08" db="EMBL/GenBank/DDBJ databases">
        <authorList>
            <person name="Tani A."/>
            <person name="Ola A."/>
            <person name="Ogura Y."/>
            <person name="Katsura K."/>
            <person name="Hayashi T."/>
        </authorList>
    </citation>
    <scope>NUCLEOTIDE SEQUENCE</scope>
    <source>
        <strain evidence="5">JCM 32048</strain>
    </source>
</reference>
<dbReference type="GO" id="GO:0046872">
    <property type="term" value="F:metal ion binding"/>
    <property type="evidence" value="ECO:0007669"/>
    <property type="project" value="UniProtKB-KW"/>
</dbReference>
<sequence>MPRRDEPPDPLHCPHTQVTRLQTIPPTAAPGPTLIFDCDGVLIDSEILVCRLVAEELTALDYPISTAQVIARFAGRPEGEMVAEIERDRGRPLPPTFFERTRARTEAAYGTELRAVVGVADMLARLRGPACVASSSAPAKLRRGLEATGLLAHFGENVVSASRVARGKPAPDVFLYAAGWMRAPIRDCVVIEDSVPGVTAARAAGLRVFGFTGGSHCPPDLTARLTTAGAEAVFGAMADLERLVPGAFATTLAA</sequence>
<accession>A0AA37HI20</accession>
<evidence type="ECO:0000313" key="5">
    <source>
        <dbReference type="EMBL" id="GJD66271.1"/>
    </source>
</evidence>
<gene>
    <name evidence="5" type="primary">gph_3</name>
    <name evidence="5" type="ORF">MPEAHAMD_6468</name>
</gene>
<dbReference type="PANTHER" id="PTHR46193">
    <property type="entry name" value="6-PHOSPHOGLUCONATE PHOSPHATASE"/>
    <property type="match status" value="1"/>
</dbReference>
<evidence type="ECO:0000256" key="2">
    <source>
        <dbReference type="ARBA" id="ARBA00006171"/>
    </source>
</evidence>
<evidence type="ECO:0000313" key="6">
    <source>
        <dbReference type="Proteomes" id="UP001055286"/>
    </source>
</evidence>
<dbReference type="Gene3D" id="3.40.50.1000">
    <property type="entry name" value="HAD superfamily/HAD-like"/>
    <property type="match status" value="1"/>
</dbReference>
<dbReference type="InterPro" id="IPR023214">
    <property type="entry name" value="HAD_sf"/>
</dbReference>
<dbReference type="InterPro" id="IPR036412">
    <property type="entry name" value="HAD-like_sf"/>
</dbReference>
<dbReference type="AlphaFoldDB" id="A0AA37HI20"/>
<protein>
    <submittedName>
        <fullName evidence="5">Phosphoglycolate phosphatase</fullName>
    </submittedName>
</protein>
<dbReference type="EMBL" id="BPQJ01000059">
    <property type="protein sequence ID" value="GJD66271.1"/>
    <property type="molecule type" value="Genomic_DNA"/>
</dbReference>
<evidence type="ECO:0000256" key="1">
    <source>
        <dbReference type="ARBA" id="ARBA00001946"/>
    </source>
</evidence>
<keyword evidence="6" id="KW-1185">Reference proteome</keyword>
<dbReference type="SFLD" id="SFLDG01129">
    <property type="entry name" value="C1.5:_HAD__Beta-PGM__Phosphata"/>
    <property type="match status" value="1"/>
</dbReference>
<name>A0AA37HI20_9HYPH</name>
<dbReference type="Proteomes" id="UP001055286">
    <property type="component" value="Unassembled WGS sequence"/>
</dbReference>
<comment type="caution">
    <text evidence="5">The sequence shown here is derived from an EMBL/GenBank/DDBJ whole genome shotgun (WGS) entry which is preliminary data.</text>
</comment>
<dbReference type="InterPro" id="IPR051600">
    <property type="entry name" value="Beta-PGM-like"/>
</dbReference>
<dbReference type="Pfam" id="PF00702">
    <property type="entry name" value="Hydrolase"/>
    <property type="match status" value="1"/>
</dbReference>
<dbReference type="SFLD" id="SFLDS00003">
    <property type="entry name" value="Haloacid_Dehalogenase"/>
    <property type="match status" value="1"/>
</dbReference>
<proteinExistence type="inferred from homology"/>